<evidence type="ECO:0000313" key="3">
    <source>
        <dbReference type="EMBL" id="SES98694.1"/>
    </source>
</evidence>
<dbReference type="EMBL" id="BJXR01000011">
    <property type="protein sequence ID" value="GEN05689.1"/>
    <property type="molecule type" value="Genomic_DNA"/>
</dbReference>
<reference evidence="2 5" key="2">
    <citation type="submission" date="2019-07" db="EMBL/GenBank/DDBJ databases">
        <title>Whole genome shotgun sequence of Myxococcus fulvus NBRC 100333.</title>
        <authorList>
            <person name="Hosoyama A."/>
            <person name="Uohara A."/>
            <person name="Ohji S."/>
            <person name="Ichikawa N."/>
        </authorList>
    </citation>
    <scope>NUCLEOTIDE SEQUENCE [LARGE SCALE GENOMIC DNA]</scope>
    <source>
        <strain evidence="2 5">NBRC 100333</strain>
    </source>
</reference>
<organism evidence="2 5">
    <name type="scientific">Myxococcus fulvus</name>
    <dbReference type="NCBI Taxonomy" id="33"/>
    <lineage>
        <taxon>Bacteria</taxon>
        <taxon>Pseudomonadati</taxon>
        <taxon>Myxococcota</taxon>
        <taxon>Myxococcia</taxon>
        <taxon>Myxococcales</taxon>
        <taxon>Cystobacterineae</taxon>
        <taxon>Myxococcaceae</taxon>
        <taxon>Myxococcus</taxon>
    </lineage>
</organism>
<evidence type="ECO:0000313" key="5">
    <source>
        <dbReference type="Proteomes" id="UP000321514"/>
    </source>
</evidence>
<proteinExistence type="predicted"/>
<protein>
    <submittedName>
        <fullName evidence="3">Transcription factor zinc-finger</fullName>
    </submittedName>
</protein>
<dbReference type="Proteomes" id="UP000183760">
    <property type="component" value="Unassembled WGS sequence"/>
</dbReference>
<dbReference type="EMBL" id="FOIB01000001">
    <property type="protein sequence ID" value="SES98694.1"/>
    <property type="molecule type" value="Genomic_DNA"/>
</dbReference>
<dbReference type="Proteomes" id="UP000321514">
    <property type="component" value="Unassembled WGS sequence"/>
</dbReference>
<comment type="caution">
    <text evidence="2">The sequence shown here is derived from an EMBL/GenBank/DDBJ whole genome shotgun (WGS) entry which is preliminary data.</text>
</comment>
<gene>
    <name evidence="2" type="ORF">MFU01_07260</name>
    <name evidence="3" type="ORF">SAMN05443572_101763</name>
</gene>
<dbReference type="GO" id="GO:0008270">
    <property type="term" value="F:zinc ion binding"/>
    <property type="evidence" value="ECO:0007669"/>
    <property type="project" value="UniProtKB-KW"/>
</dbReference>
<evidence type="ECO:0000313" key="2">
    <source>
        <dbReference type="EMBL" id="GEN05689.1"/>
    </source>
</evidence>
<dbReference type="STRING" id="1334629.MFUL124B02_04790"/>
<dbReference type="Pfam" id="PF13453">
    <property type="entry name" value="Zn_ribbon_TFIIB"/>
    <property type="match status" value="2"/>
</dbReference>
<keyword evidence="3" id="KW-0479">Metal-binding</keyword>
<evidence type="ECO:0000313" key="4">
    <source>
        <dbReference type="Proteomes" id="UP000183760"/>
    </source>
</evidence>
<feature type="domain" description="Transcription factor zinc-finger" evidence="1">
    <location>
        <begin position="87"/>
        <end position="125"/>
    </location>
</feature>
<dbReference type="AlphaFoldDB" id="A0A511SUU3"/>
<dbReference type="OrthoDB" id="9814037at2"/>
<feature type="domain" description="Transcription factor zinc-finger" evidence="1">
    <location>
        <begin position="5"/>
        <end position="44"/>
    </location>
</feature>
<sequence length="230" mass="24081">MERSCPVCPPPAPPLRVIDLRGVPVDTCARCQGHWLDAGELERLAPGWRTEALQAALPSATRRCRHARHHVPAAREECGLCGSAVARCPSCDETLSQVRTEVCAVDVCSRCHGLWLDANELKQLMDWHRRWKRPLVVGLTAAGTTAAAAVALSQVAADTPTRTRVTEVLQSTVEQAAESVDVVELAVGAVDLAGGAAEGVGLAVEAAVEGGEVVSATVGGLLAVVAGLFQ</sequence>
<accession>A0A511SUU3</accession>
<keyword evidence="3" id="KW-0863">Zinc-finger</keyword>
<dbReference type="RefSeq" id="WP_074949065.1">
    <property type="nucleotide sequence ID" value="NZ_BJXR01000011.1"/>
</dbReference>
<reference evidence="3 4" key="1">
    <citation type="submission" date="2016-10" db="EMBL/GenBank/DDBJ databases">
        <authorList>
            <person name="Varghese N."/>
            <person name="Submissions S."/>
        </authorList>
    </citation>
    <scope>NUCLEOTIDE SEQUENCE [LARGE SCALE GENOMIC DNA]</scope>
    <source>
        <strain evidence="3 4">DSM 16525</strain>
    </source>
</reference>
<keyword evidence="4" id="KW-1185">Reference proteome</keyword>
<keyword evidence="3" id="KW-0862">Zinc</keyword>
<evidence type="ECO:0000259" key="1">
    <source>
        <dbReference type="Pfam" id="PF13453"/>
    </source>
</evidence>
<name>A0A511SUU3_MYXFU</name>
<dbReference type="InterPro" id="IPR027392">
    <property type="entry name" value="TF_Znf"/>
</dbReference>